<dbReference type="EMBL" id="JAOBTT010000002">
    <property type="protein sequence ID" value="MDZ7280339.1"/>
    <property type="molecule type" value="Genomic_DNA"/>
</dbReference>
<evidence type="ECO:0000256" key="3">
    <source>
        <dbReference type="ARBA" id="ARBA00022475"/>
    </source>
</evidence>
<proteinExistence type="inferred from homology"/>
<feature type="transmembrane region" description="Helical" evidence="7">
    <location>
        <begin position="115"/>
        <end position="136"/>
    </location>
</feature>
<comment type="subcellular location">
    <subcellularLocation>
        <location evidence="1">Cell membrane</location>
        <topology evidence="1">Multi-pass membrane protein</topology>
    </subcellularLocation>
</comment>
<name>A0ABU5LK70_9GAMM</name>
<feature type="transmembrane region" description="Helical" evidence="7">
    <location>
        <begin position="12"/>
        <end position="35"/>
    </location>
</feature>
<evidence type="ECO:0000256" key="4">
    <source>
        <dbReference type="ARBA" id="ARBA00022692"/>
    </source>
</evidence>
<evidence type="ECO:0000256" key="2">
    <source>
        <dbReference type="ARBA" id="ARBA00007543"/>
    </source>
</evidence>
<evidence type="ECO:0000313" key="9">
    <source>
        <dbReference type="Proteomes" id="UP001288620"/>
    </source>
</evidence>
<feature type="transmembrane region" description="Helical" evidence="7">
    <location>
        <begin position="148"/>
        <end position="172"/>
    </location>
</feature>
<evidence type="ECO:0000256" key="6">
    <source>
        <dbReference type="ARBA" id="ARBA00023136"/>
    </source>
</evidence>
<evidence type="ECO:0000256" key="1">
    <source>
        <dbReference type="ARBA" id="ARBA00004651"/>
    </source>
</evidence>
<keyword evidence="3" id="KW-1003">Cell membrane</keyword>
<protein>
    <submittedName>
        <fullName evidence="8">Cytochrome d ubiquinol oxidase subunit II</fullName>
    </submittedName>
</protein>
<dbReference type="Pfam" id="PF02322">
    <property type="entry name" value="Cyt_bd_oxida_II"/>
    <property type="match status" value="1"/>
</dbReference>
<gene>
    <name evidence="8" type="ORF">N4G40_18970</name>
</gene>
<feature type="transmembrane region" description="Helical" evidence="7">
    <location>
        <begin position="184"/>
        <end position="203"/>
    </location>
</feature>
<evidence type="ECO:0000256" key="7">
    <source>
        <dbReference type="SAM" id="Phobius"/>
    </source>
</evidence>
<keyword evidence="6 7" id="KW-0472">Membrane</keyword>
<evidence type="ECO:0000256" key="5">
    <source>
        <dbReference type="ARBA" id="ARBA00022989"/>
    </source>
</evidence>
<feature type="transmembrane region" description="Helical" evidence="7">
    <location>
        <begin position="243"/>
        <end position="266"/>
    </location>
</feature>
<keyword evidence="4 7" id="KW-0812">Transmembrane</keyword>
<keyword evidence="5 7" id="KW-1133">Transmembrane helix</keyword>
<organism evidence="8 9">
    <name type="scientific">Pantoea eucrina</name>
    <dbReference type="NCBI Taxonomy" id="472693"/>
    <lineage>
        <taxon>Bacteria</taxon>
        <taxon>Pseudomonadati</taxon>
        <taxon>Pseudomonadota</taxon>
        <taxon>Gammaproteobacteria</taxon>
        <taxon>Enterobacterales</taxon>
        <taxon>Erwiniaceae</taxon>
        <taxon>Pantoea</taxon>
    </lineage>
</organism>
<dbReference type="PANTHER" id="PTHR43141:SF4">
    <property type="entry name" value="CYTOCHROME BD2 SUBUNIT II"/>
    <property type="match status" value="1"/>
</dbReference>
<keyword evidence="9" id="KW-1185">Reference proteome</keyword>
<dbReference type="Proteomes" id="UP001288620">
    <property type="component" value="Unassembled WGS sequence"/>
</dbReference>
<sequence length="311" mass="34458">MMADLSATLLLFALFMYLALDGTDLGVGMLFSVFPDAQVRKWMAHTLLPVWDANETWLVLLAGGMLALFPPLYSEVLQRLMVPLFLFLLLLFTRALALSYRAQVAEHGQRWLDRLLMLSSLGAAFLPGWLAGQILVSRPPAGIVLDASLVPVLCGAGLVALDLLMGCCWICWRIGEPIVERARLIAGFWWVVMIVCLLGVILLEPTLWRISAQRWPGIIALCAVTGLLLVQGIALWREKMVMALMLTLALMGSVIAALAVGLYPWLLPEQLAIDAAASNPVSQRVVILAMLILLPLIIIYHTWSFWVFKRK</sequence>
<feature type="transmembrane region" description="Helical" evidence="7">
    <location>
        <begin position="56"/>
        <end position="74"/>
    </location>
</feature>
<accession>A0ABU5LK70</accession>
<evidence type="ECO:0000313" key="8">
    <source>
        <dbReference type="EMBL" id="MDZ7280339.1"/>
    </source>
</evidence>
<reference evidence="9" key="1">
    <citation type="submission" date="2023-07" db="EMBL/GenBank/DDBJ databases">
        <title>Structural and functional analysis of rice phyllospheric bacteria for their antimicrobial properties and defense elicitation against blast disease.</title>
        <authorList>
            <person name="Sahu K.P."/>
            <person name="Asharani P."/>
            <person name="Kumar M."/>
            <person name="Reddy B."/>
            <person name="Kumar A."/>
        </authorList>
    </citation>
    <scope>NUCLEOTIDE SEQUENCE [LARGE SCALE GENOMIC DNA]</scope>
    <source>
        <strain evidence="9">OsEp_Plm_30P10</strain>
    </source>
</reference>
<dbReference type="InterPro" id="IPR003317">
    <property type="entry name" value="Cyt-d_oxidase_su2"/>
</dbReference>
<dbReference type="PANTHER" id="PTHR43141">
    <property type="entry name" value="CYTOCHROME BD2 SUBUNIT II"/>
    <property type="match status" value="1"/>
</dbReference>
<feature type="transmembrane region" description="Helical" evidence="7">
    <location>
        <begin position="215"/>
        <end position="236"/>
    </location>
</feature>
<dbReference type="RefSeq" id="WP_322544223.1">
    <property type="nucleotide sequence ID" value="NZ_JAOBTT010000002.1"/>
</dbReference>
<feature type="transmembrane region" description="Helical" evidence="7">
    <location>
        <begin position="80"/>
        <end position="103"/>
    </location>
</feature>
<feature type="transmembrane region" description="Helical" evidence="7">
    <location>
        <begin position="286"/>
        <end position="308"/>
    </location>
</feature>
<comment type="caution">
    <text evidence="8">The sequence shown here is derived from an EMBL/GenBank/DDBJ whole genome shotgun (WGS) entry which is preliminary data.</text>
</comment>
<comment type="similarity">
    <text evidence="2">Belongs to the cytochrome ubiquinol oxidase subunit 2 family.</text>
</comment>